<name>A0ABP5FIF4_9ACTN</name>
<accession>A0ABP5FIF4</accession>
<proteinExistence type="predicted"/>
<dbReference type="Proteomes" id="UP001500751">
    <property type="component" value="Unassembled WGS sequence"/>
</dbReference>
<sequence length="208" mass="22707">MIEPSLGLRESKKRQTRRAISEHATRLFVARGFEATTIAEIAAAARVAKKTVTNYFPRKEDLALDFHEEFIGSLAEVARARPAGTSVLAALRARHREDVFARAAFAGFLDRAVSTMIAESPTLIACLRDLHEQREAALAEALAADRGESSLPARAVAAYFAAAHRVLFQRVQELTLGSTPPDTIAILVTEEARQVFDLLEPSFGDYGA</sequence>
<dbReference type="PANTHER" id="PTHR30055">
    <property type="entry name" value="HTH-TYPE TRANSCRIPTIONAL REGULATOR RUTR"/>
    <property type="match status" value="1"/>
</dbReference>
<dbReference type="PROSITE" id="PS50977">
    <property type="entry name" value="HTH_TETR_2"/>
    <property type="match status" value="1"/>
</dbReference>
<feature type="DNA-binding region" description="H-T-H motif" evidence="4">
    <location>
        <begin position="37"/>
        <end position="56"/>
    </location>
</feature>
<dbReference type="InterPro" id="IPR050109">
    <property type="entry name" value="HTH-type_TetR-like_transc_reg"/>
</dbReference>
<keyword evidence="1" id="KW-0805">Transcription regulation</keyword>
<protein>
    <submittedName>
        <fullName evidence="6">TetR family transcriptional regulator</fullName>
    </submittedName>
</protein>
<evidence type="ECO:0000256" key="4">
    <source>
        <dbReference type="PROSITE-ProRule" id="PRU00335"/>
    </source>
</evidence>
<keyword evidence="3" id="KW-0804">Transcription</keyword>
<gene>
    <name evidence="6" type="ORF">GCM10009839_27420</name>
</gene>
<keyword evidence="2 4" id="KW-0238">DNA-binding</keyword>
<evidence type="ECO:0000256" key="3">
    <source>
        <dbReference type="ARBA" id="ARBA00023163"/>
    </source>
</evidence>
<dbReference type="EMBL" id="BAAAQN010000013">
    <property type="protein sequence ID" value="GAA2027235.1"/>
    <property type="molecule type" value="Genomic_DNA"/>
</dbReference>
<keyword evidence="7" id="KW-1185">Reference proteome</keyword>
<evidence type="ECO:0000256" key="2">
    <source>
        <dbReference type="ARBA" id="ARBA00023125"/>
    </source>
</evidence>
<feature type="domain" description="HTH tetR-type" evidence="5">
    <location>
        <begin position="14"/>
        <end position="74"/>
    </location>
</feature>
<organism evidence="6 7">
    <name type="scientific">Catenulispora yoronensis</name>
    <dbReference type="NCBI Taxonomy" id="450799"/>
    <lineage>
        <taxon>Bacteria</taxon>
        <taxon>Bacillati</taxon>
        <taxon>Actinomycetota</taxon>
        <taxon>Actinomycetes</taxon>
        <taxon>Catenulisporales</taxon>
        <taxon>Catenulisporaceae</taxon>
        <taxon>Catenulispora</taxon>
    </lineage>
</organism>
<dbReference type="Gene3D" id="1.10.357.10">
    <property type="entry name" value="Tetracycline Repressor, domain 2"/>
    <property type="match status" value="1"/>
</dbReference>
<evidence type="ECO:0000259" key="5">
    <source>
        <dbReference type="PROSITE" id="PS50977"/>
    </source>
</evidence>
<dbReference type="RefSeq" id="WP_344665945.1">
    <property type="nucleotide sequence ID" value="NZ_BAAAQN010000013.1"/>
</dbReference>
<dbReference type="Pfam" id="PF00440">
    <property type="entry name" value="TetR_N"/>
    <property type="match status" value="1"/>
</dbReference>
<dbReference type="InterPro" id="IPR009057">
    <property type="entry name" value="Homeodomain-like_sf"/>
</dbReference>
<comment type="caution">
    <text evidence="6">The sequence shown here is derived from an EMBL/GenBank/DDBJ whole genome shotgun (WGS) entry which is preliminary data.</text>
</comment>
<evidence type="ECO:0000313" key="7">
    <source>
        <dbReference type="Proteomes" id="UP001500751"/>
    </source>
</evidence>
<dbReference type="PANTHER" id="PTHR30055:SF234">
    <property type="entry name" value="HTH-TYPE TRANSCRIPTIONAL REGULATOR BETI"/>
    <property type="match status" value="1"/>
</dbReference>
<evidence type="ECO:0000313" key="6">
    <source>
        <dbReference type="EMBL" id="GAA2027235.1"/>
    </source>
</evidence>
<dbReference type="SUPFAM" id="SSF46689">
    <property type="entry name" value="Homeodomain-like"/>
    <property type="match status" value="1"/>
</dbReference>
<dbReference type="InterPro" id="IPR001647">
    <property type="entry name" value="HTH_TetR"/>
</dbReference>
<reference evidence="7" key="1">
    <citation type="journal article" date="2019" name="Int. J. Syst. Evol. Microbiol.">
        <title>The Global Catalogue of Microorganisms (GCM) 10K type strain sequencing project: providing services to taxonomists for standard genome sequencing and annotation.</title>
        <authorList>
            <consortium name="The Broad Institute Genomics Platform"/>
            <consortium name="The Broad Institute Genome Sequencing Center for Infectious Disease"/>
            <person name="Wu L."/>
            <person name="Ma J."/>
        </authorList>
    </citation>
    <scope>NUCLEOTIDE SEQUENCE [LARGE SCALE GENOMIC DNA]</scope>
    <source>
        <strain evidence="7">JCM 16014</strain>
    </source>
</reference>
<evidence type="ECO:0000256" key="1">
    <source>
        <dbReference type="ARBA" id="ARBA00023015"/>
    </source>
</evidence>